<accession>A0A0Q0Q2G7</accession>
<feature type="chain" id="PRO_5006183112" evidence="5">
    <location>
        <begin position="21"/>
        <end position="666"/>
    </location>
</feature>
<dbReference type="InterPro" id="IPR029058">
    <property type="entry name" value="AB_hydrolase_fold"/>
</dbReference>
<keyword evidence="5" id="KW-0732">Signal</keyword>
<evidence type="ECO:0000313" key="8">
    <source>
        <dbReference type="EMBL" id="KQB03609.1"/>
    </source>
</evidence>
<reference evidence="8 9" key="1">
    <citation type="journal article" date="2015" name="Genome Biol. Evol.">
        <title>The Dynamics of Genetic Interactions between Vibrio metoecus and Vibrio cholerae, Two Close Relatives Co-Occurring in the Environment.</title>
        <authorList>
            <person name="Orata F.D."/>
            <person name="Kirchberger P.C."/>
            <person name="Meheust R."/>
            <person name="Barlow E.J."/>
            <person name="Tarr C.L."/>
            <person name="Boucher Y."/>
        </authorList>
    </citation>
    <scope>NUCLEOTIDE SEQUENCE [LARGE SCALE GENOMIC DNA]</scope>
    <source>
        <strain evidence="8 9">YB5B04</strain>
    </source>
</reference>
<gene>
    <name evidence="8" type="ORF">XV92_02575</name>
</gene>
<dbReference type="InterPro" id="IPR001375">
    <property type="entry name" value="Peptidase_S9_cat"/>
</dbReference>
<keyword evidence="3" id="KW-0378">Hydrolase</keyword>
<evidence type="ECO:0000313" key="9">
    <source>
        <dbReference type="Proteomes" id="UP000050491"/>
    </source>
</evidence>
<protein>
    <submittedName>
        <fullName evidence="8">Peptidase S9</fullName>
    </submittedName>
</protein>
<dbReference type="AlphaFoldDB" id="A0A0Q0Q2G7"/>
<dbReference type="Gene3D" id="2.130.10.120">
    <property type="entry name" value="Prolyl oligopeptidase, N-terminal domain"/>
    <property type="match status" value="1"/>
</dbReference>
<sequence length="666" mass="75104">MKLLNVLALTTSLSVFYAYADNSYQWLRDDSRSEPRVQQYLRDQNAKAGRWFEPHNSEIQALVGEWQQTAQHKAPSPALIRSHQQYNDIQWNGDRQLVKLNAQHEVKPLLNLSVRADAFDYYQLAAWMPDTSGEWIALAEDTRGDEQFRITLVHVTDRTERVISANASTYFAWAPDGKSLYYLSDLNGNTQLQRFELASGQSTQLDEWRSAEWLFSLYSASNPRYVVIQQNNENATQQRLLDTQTGRLMPWLRSAGEGVEYYVDVLGDTLYINSNHQGTFQLYRQPLPQAELNWQPFITHKEIGSLSNFYLFDAGIVLVEDQSLAPKIWVLDYQGEVRTHFELQALGQVAWISRNGDAPSNRLRVRAMSMTEPASWHELDVAQLQWQTLSQDSYAGFDSAQYQTHTAWVAQGGIKVPVTLAYRRDKLTPSSSVVLYGYGAYGVTMKPYFMPQIVSLLDRGMIYAIAHVRGGGYLGEAWHQAGAGLNKQNGIDDFLAAARFLTHFDQGTRAIYAIGGSAGGTLVAAALNQQPDLFAAAVLQVPFVDVLASMSDTSQALTAQQYQEWGNPTLPEQRQVMAAYDPVSNLRAVAYPPTLVNVGWWDNRVPYWEGARYLARLSDLSQGAGPYLLSTDFQAGHASDRRQALEKQAREYAFFLTLDKNRKAGQ</sequence>
<evidence type="ECO:0000259" key="7">
    <source>
        <dbReference type="Pfam" id="PF02897"/>
    </source>
</evidence>
<feature type="signal peptide" evidence="5">
    <location>
        <begin position="1"/>
        <end position="20"/>
    </location>
</feature>
<organism evidence="8 9">
    <name type="scientific">Vibrio metoecus</name>
    <dbReference type="NCBI Taxonomy" id="1481663"/>
    <lineage>
        <taxon>Bacteria</taxon>
        <taxon>Pseudomonadati</taxon>
        <taxon>Pseudomonadota</taxon>
        <taxon>Gammaproteobacteria</taxon>
        <taxon>Vibrionales</taxon>
        <taxon>Vibrionaceae</taxon>
        <taxon>Vibrio</taxon>
    </lineage>
</organism>
<dbReference type="SUPFAM" id="SSF53474">
    <property type="entry name" value="alpha/beta-Hydrolases"/>
    <property type="match status" value="1"/>
</dbReference>
<dbReference type="Proteomes" id="UP000050491">
    <property type="component" value="Unassembled WGS sequence"/>
</dbReference>
<dbReference type="OrthoDB" id="9801421at2"/>
<dbReference type="PRINTS" id="PR00862">
    <property type="entry name" value="PROLIGOPTASE"/>
</dbReference>
<evidence type="ECO:0000259" key="6">
    <source>
        <dbReference type="Pfam" id="PF00326"/>
    </source>
</evidence>
<dbReference type="PANTHER" id="PTHR11757:SF19">
    <property type="entry name" value="PROLYL ENDOPEPTIDASE-LIKE"/>
    <property type="match status" value="1"/>
</dbReference>
<dbReference type="InterPro" id="IPR051543">
    <property type="entry name" value="Serine_Peptidase_S9A"/>
</dbReference>
<dbReference type="Pfam" id="PF02897">
    <property type="entry name" value="Peptidase_S9_N"/>
    <property type="match status" value="1"/>
</dbReference>
<evidence type="ECO:0000256" key="4">
    <source>
        <dbReference type="ARBA" id="ARBA00022825"/>
    </source>
</evidence>
<keyword evidence="2" id="KW-0645">Protease</keyword>
<keyword evidence="4" id="KW-0720">Serine protease</keyword>
<evidence type="ECO:0000256" key="2">
    <source>
        <dbReference type="ARBA" id="ARBA00022670"/>
    </source>
</evidence>
<dbReference type="InterPro" id="IPR023302">
    <property type="entry name" value="Pept_S9A_N"/>
</dbReference>
<comment type="caution">
    <text evidence="8">The sequence shown here is derived from an EMBL/GenBank/DDBJ whole genome shotgun (WGS) entry which is preliminary data.</text>
</comment>
<proteinExistence type="inferred from homology"/>
<dbReference type="EMBL" id="LBGP01000005">
    <property type="protein sequence ID" value="KQB03609.1"/>
    <property type="molecule type" value="Genomic_DNA"/>
</dbReference>
<evidence type="ECO:0000256" key="3">
    <source>
        <dbReference type="ARBA" id="ARBA00022801"/>
    </source>
</evidence>
<name>A0A0Q0Q2G7_VIBMT</name>
<comment type="similarity">
    <text evidence="1">Belongs to the peptidase S9A family.</text>
</comment>
<dbReference type="Pfam" id="PF00326">
    <property type="entry name" value="Peptidase_S9"/>
    <property type="match status" value="1"/>
</dbReference>
<feature type="domain" description="Peptidase S9A N-terminal" evidence="7">
    <location>
        <begin position="23"/>
        <end position="385"/>
    </location>
</feature>
<dbReference type="InterPro" id="IPR002470">
    <property type="entry name" value="Peptidase_S9A"/>
</dbReference>
<evidence type="ECO:0000256" key="5">
    <source>
        <dbReference type="SAM" id="SignalP"/>
    </source>
</evidence>
<evidence type="ECO:0000256" key="1">
    <source>
        <dbReference type="ARBA" id="ARBA00005228"/>
    </source>
</evidence>
<dbReference type="GO" id="GO:0006508">
    <property type="term" value="P:proteolysis"/>
    <property type="evidence" value="ECO:0007669"/>
    <property type="project" value="UniProtKB-KW"/>
</dbReference>
<feature type="domain" description="Peptidase S9 prolyl oligopeptidase catalytic" evidence="6">
    <location>
        <begin position="449"/>
        <end position="657"/>
    </location>
</feature>
<dbReference type="RefSeq" id="WP_055064101.1">
    <property type="nucleotide sequence ID" value="NZ_LBGP01000005.1"/>
</dbReference>
<dbReference type="Gene3D" id="3.40.50.1820">
    <property type="entry name" value="alpha/beta hydrolase"/>
    <property type="match status" value="1"/>
</dbReference>
<dbReference type="GO" id="GO:0004252">
    <property type="term" value="F:serine-type endopeptidase activity"/>
    <property type="evidence" value="ECO:0007669"/>
    <property type="project" value="InterPro"/>
</dbReference>
<dbReference type="PANTHER" id="PTHR11757">
    <property type="entry name" value="PROTEASE FAMILY S9A OLIGOPEPTIDASE"/>
    <property type="match status" value="1"/>
</dbReference>
<dbReference type="PATRIC" id="fig|1481663.12.peg.3014"/>
<dbReference type="SUPFAM" id="SSF50993">
    <property type="entry name" value="Peptidase/esterase 'gauge' domain"/>
    <property type="match status" value="1"/>
</dbReference>